<dbReference type="Pfam" id="PF01121">
    <property type="entry name" value="CoaE"/>
    <property type="match status" value="1"/>
</dbReference>
<evidence type="ECO:0000256" key="2">
    <source>
        <dbReference type="ARBA" id="ARBA00022840"/>
    </source>
</evidence>
<organism evidence="6">
    <name type="scientific">Enterobius vermicularis</name>
    <name type="common">Human pinworm</name>
    <dbReference type="NCBI Taxonomy" id="51028"/>
    <lineage>
        <taxon>Eukaryota</taxon>
        <taxon>Metazoa</taxon>
        <taxon>Ecdysozoa</taxon>
        <taxon>Nematoda</taxon>
        <taxon>Chromadorea</taxon>
        <taxon>Rhabditida</taxon>
        <taxon>Spirurina</taxon>
        <taxon>Oxyuridomorpha</taxon>
        <taxon>Oxyuroidea</taxon>
        <taxon>Oxyuridae</taxon>
        <taxon>Enterobius</taxon>
    </lineage>
</organism>
<proteinExistence type="inferred from homology"/>
<keyword evidence="3" id="KW-1133">Transmembrane helix</keyword>
<dbReference type="InterPro" id="IPR027417">
    <property type="entry name" value="P-loop_NTPase"/>
</dbReference>
<keyword evidence="2" id="KW-0067">ATP-binding</keyword>
<dbReference type="WBParaSite" id="EVEC_0000944601-mRNA-1">
    <property type="protein sequence ID" value="EVEC_0000944601-mRNA-1"/>
    <property type="gene ID" value="EVEC_0000944601"/>
</dbReference>
<dbReference type="EMBL" id="UXUI01009651">
    <property type="protein sequence ID" value="VDD94105.1"/>
    <property type="molecule type" value="Genomic_DNA"/>
</dbReference>
<dbReference type="Proteomes" id="UP000274131">
    <property type="component" value="Unassembled WGS sequence"/>
</dbReference>
<keyword evidence="3" id="KW-0472">Membrane</keyword>
<protein>
    <submittedName>
        <fullName evidence="6">Dephospho-CoA kinase domain-containing protein</fullName>
    </submittedName>
</protein>
<dbReference type="InterPro" id="IPR001977">
    <property type="entry name" value="Depp_CoAkinase"/>
</dbReference>
<feature type="transmembrane region" description="Helical" evidence="3">
    <location>
        <begin position="186"/>
        <end position="209"/>
    </location>
</feature>
<name>A0A0N4VFC9_ENTVE</name>
<sequence>MFLVGLTGGIATGKSTVSAIFQENNIPIIDADKIAYSVVEPGKPAYLKLREEFGSGIFDDENGGVLIREKLGQMVFSDPEVRKKVNSITHPLIRKEIKAQIWKHFCSGARFVLLDLPFTKEQQLTRLQKRNNYDEETAQKRIAAQMPLEQKVQRATHVVNNSGSPEDTRAQVEAIIAELKSSNLYLIVRGFIVTVGLLTVLAAGCIISYL</sequence>
<evidence type="ECO:0000256" key="1">
    <source>
        <dbReference type="ARBA" id="ARBA00022741"/>
    </source>
</evidence>
<dbReference type="GO" id="GO:0005524">
    <property type="term" value="F:ATP binding"/>
    <property type="evidence" value="ECO:0007669"/>
    <property type="project" value="UniProtKB-KW"/>
</dbReference>
<gene>
    <name evidence="4" type="ORF">EVEC_LOCUS8856</name>
</gene>
<dbReference type="AlphaFoldDB" id="A0A0N4VFC9"/>
<dbReference type="PANTHER" id="PTHR10695:SF46">
    <property type="entry name" value="BIFUNCTIONAL COENZYME A SYNTHASE-RELATED"/>
    <property type="match status" value="1"/>
</dbReference>
<dbReference type="GO" id="GO:0004140">
    <property type="term" value="F:dephospho-CoA kinase activity"/>
    <property type="evidence" value="ECO:0007669"/>
    <property type="project" value="InterPro"/>
</dbReference>
<dbReference type="SUPFAM" id="SSF52540">
    <property type="entry name" value="P-loop containing nucleoside triphosphate hydrolases"/>
    <property type="match status" value="1"/>
</dbReference>
<dbReference type="Gene3D" id="3.40.50.300">
    <property type="entry name" value="P-loop containing nucleotide triphosphate hydrolases"/>
    <property type="match status" value="2"/>
</dbReference>
<dbReference type="HAMAP" id="MF_00376">
    <property type="entry name" value="Dephospho_CoA_kinase"/>
    <property type="match status" value="1"/>
</dbReference>
<accession>A0A0N4VFC9</accession>
<evidence type="ECO:0000313" key="4">
    <source>
        <dbReference type="EMBL" id="VDD94105.1"/>
    </source>
</evidence>
<evidence type="ECO:0000256" key="3">
    <source>
        <dbReference type="SAM" id="Phobius"/>
    </source>
</evidence>
<dbReference type="GO" id="GO:0015937">
    <property type="term" value="P:coenzyme A biosynthetic process"/>
    <property type="evidence" value="ECO:0007669"/>
    <property type="project" value="InterPro"/>
</dbReference>
<dbReference type="CDD" id="cd02022">
    <property type="entry name" value="DPCK"/>
    <property type="match status" value="1"/>
</dbReference>
<dbReference type="NCBIfam" id="TIGR00152">
    <property type="entry name" value="dephospho-CoA kinase"/>
    <property type="match status" value="1"/>
</dbReference>
<evidence type="ECO:0000313" key="6">
    <source>
        <dbReference type="WBParaSite" id="EVEC_0000944601-mRNA-1"/>
    </source>
</evidence>
<dbReference type="PANTHER" id="PTHR10695">
    <property type="entry name" value="DEPHOSPHO-COA KINASE-RELATED"/>
    <property type="match status" value="1"/>
</dbReference>
<evidence type="ECO:0000313" key="5">
    <source>
        <dbReference type="Proteomes" id="UP000274131"/>
    </source>
</evidence>
<keyword evidence="5" id="KW-1185">Reference proteome</keyword>
<dbReference type="STRING" id="51028.A0A0N4VFC9"/>
<dbReference type="OrthoDB" id="247245at2759"/>
<reference evidence="4 5" key="2">
    <citation type="submission" date="2018-10" db="EMBL/GenBank/DDBJ databases">
        <authorList>
            <consortium name="Pathogen Informatics"/>
        </authorList>
    </citation>
    <scope>NUCLEOTIDE SEQUENCE [LARGE SCALE GENOMIC DNA]</scope>
</reference>
<keyword evidence="1" id="KW-0547">Nucleotide-binding</keyword>
<keyword evidence="3" id="KW-0812">Transmembrane</keyword>
<reference evidence="6" key="1">
    <citation type="submission" date="2017-02" db="UniProtKB">
        <authorList>
            <consortium name="WormBaseParasite"/>
        </authorList>
    </citation>
    <scope>IDENTIFICATION</scope>
</reference>
<dbReference type="PROSITE" id="PS51219">
    <property type="entry name" value="DPCK"/>
    <property type="match status" value="1"/>
</dbReference>